<keyword evidence="2 3" id="KW-0539">Nucleus</keyword>
<organism evidence="6 7">
    <name type="scientific">Globodera rostochiensis</name>
    <name type="common">Golden nematode worm</name>
    <name type="synonym">Heterodera rostochiensis</name>
    <dbReference type="NCBI Taxonomy" id="31243"/>
    <lineage>
        <taxon>Eukaryota</taxon>
        <taxon>Metazoa</taxon>
        <taxon>Ecdysozoa</taxon>
        <taxon>Nematoda</taxon>
        <taxon>Chromadorea</taxon>
        <taxon>Rhabditida</taxon>
        <taxon>Tylenchina</taxon>
        <taxon>Tylenchomorpha</taxon>
        <taxon>Tylenchoidea</taxon>
        <taxon>Heteroderidae</taxon>
        <taxon>Heteroderinae</taxon>
        <taxon>Globodera</taxon>
    </lineage>
</organism>
<dbReference type="PROSITE" id="PS51477">
    <property type="entry name" value="PAH"/>
    <property type="match status" value="2"/>
</dbReference>
<evidence type="ECO:0000256" key="3">
    <source>
        <dbReference type="PROSITE-ProRule" id="PRU00810"/>
    </source>
</evidence>
<dbReference type="GO" id="GO:0005634">
    <property type="term" value="C:nucleus"/>
    <property type="evidence" value="ECO:0007669"/>
    <property type="project" value="UniProtKB-SubCell"/>
</dbReference>
<evidence type="ECO:0000256" key="5">
    <source>
        <dbReference type="SAM" id="SignalP"/>
    </source>
</evidence>
<dbReference type="PANTHER" id="PTHR12346">
    <property type="entry name" value="SIN3B-RELATED"/>
    <property type="match status" value="1"/>
</dbReference>
<dbReference type="InterPro" id="IPR036600">
    <property type="entry name" value="PAH_sf"/>
</dbReference>
<feature type="region of interest" description="Disordered" evidence="4">
    <location>
        <begin position="21"/>
        <end position="59"/>
    </location>
</feature>
<accession>A0A914I2P9</accession>
<keyword evidence="6" id="KW-1185">Reference proteome</keyword>
<dbReference type="InterPro" id="IPR003822">
    <property type="entry name" value="PAH"/>
</dbReference>
<evidence type="ECO:0000313" key="7">
    <source>
        <dbReference type="WBParaSite" id="Gr19_v10_g6294.t1"/>
    </source>
</evidence>
<evidence type="ECO:0000256" key="4">
    <source>
        <dbReference type="SAM" id="MobiDB-lite"/>
    </source>
</evidence>
<dbReference type="WBParaSite" id="Gr19_v10_g6294.t1">
    <property type="protein sequence ID" value="Gr19_v10_g6294.t1"/>
    <property type="gene ID" value="Gr19_v10_g6294"/>
</dbReference>
<evidence type="ECO:0000313" key="6">
    <source>
        <dbReference type="Proteomes" id="UP000887572"/>
    </source>
</evidence>
<feature type="chain" id="PRO_5036903234" evidence="5">
    <location>
        <begin position="21"/>
        <end position="221"/>
    </location>
</feature>
<proteinExistence type="predicted"/>
<dbReference type="GO" id="GO:0003714">
    <property type="term" value="F:transcription corepressor activity"/>
    <property type="evidence" value="ECO:0007669"/>
    <property type="project" value="InterPro"/>
</dbReference>
<dbReference type="Proteomes" id="UP000887572">
    <property type="component" value="Unplaced"/>
</dbReference>
<dbReference type="SUPFAM" id="SSF47762">
    <property type="entry name" value="PAH2 domain"/>
    <property type="match status" value="2"/>
</dbReference>
<evidence type="ECO:0000256" key="2">
    <source>
        <dbReference type="ARBA" id="ARBA00023242"/>
    </source>
</evidence>
<dbReference type="InterPro" id="IPR039774">
    <property type="entry name" value="Sin3-like"/>
</dbReference>
<name>A0A914I2P9_GLORO</name>
<dbReference type="Gene3D" id="1.20.1160.11">
    <property type="entry name" value="Paired amphipathic helix"/>
    <property type="match status" value="2"/>
</dbReference>
<feature type="signal peptide" evidence="5">
    <location>
        <begin position="1"/>
        <end position="20"/>
    </location>
</feature>
<reference evidence="7" key="1">
    <citation type="submission" date="2022-11" db="UniProtKB">
        <authorList>
            <consortium name="WormBaseParasite"/>
        </authorList>
    </citation>
    <scope>IDENTIFICATION</scope>
</reference>
<dbReference type="Pfam" id="PF02671">
    <property type="entry name" value="PAH"/>
    <property type="match status" value="2"/>
</dbReference>
<comment type="subcellular location">
    <subcellularLocation>
        <location evidence="1 3">Nucleus</location>
    </subcellularLocation>
</comment>
<keyword evidence="5" id="KW-0732">Signal</keyword>
<dbReference type="AlphaFoldDB" id="A0A914I2P9"/>
<protein>
    <submittedName>
        <fullName evidence="7">Uncharacterized protein</fullName>
    </submittedName>
</protein>
<feature type="compositionally biased region" description="Polar residues" evidence="4">
    <location>
        <begin position="35"/>
        <end position="45"/>
    </location>
</feature>
<evidence type="ECO:0000256" key="1">
    <source>
        <dbReference type="ARBA" id="ARBA00004123"/>
    </source>
</evidence>
<sequence length="221" mass="26054">MNKCLLLLLSSTIILQFGNSTPVNSKNKDKENETENTAEYSSSGHQIGRKNTGKIKNSGSKAKHFLKQVLERFAEKPKVYEEFLDIMDSFGKHRYTADEVYQRVSGLFRDEPDLLRIFSFFMPDKKMDFEDAVRYLKRVKDTYADKPDVYQQFLGLLNDYKNRDLTIVELYKRIHRLFEKEVGLRGDFAYFMPVDRTNEQLLDKLLKKKQQNLQLAEDLER</sequence>